<keyword evidence="13" id="KW-1185">Reference proteome</keyword>
<dbReference type="EMBL" id="JADCNL010000001">
    <property type="protein sequence ID" value="KAG0498362.1"/>
    <property type="molecule type" value="Genomic_DNA"/>
</dbReference>
<dbReference type="Proteomes" id="UP000636800">
    <property type="component" value="Chromosome 1"/>
</dbReference>
<dbReference type="SMART" id="SM00054">
    <property type="entry name" value="EFh"/>
    <property type="match status" value="2"/>
</dbReference>
<dbReference type="Pfam" id="PF00350">
    <property type="entry name" value="Dynamin_N"/>
    <property type="match status" value="1"/>
</dbReference>
<dbReference type="PROSITE" id="PS50031">
    <property type="entry name" value="EH"/>
    <property type="match status" value="1"/>
</dbReference>
<keyword evidence="7" id="KW-0106">Calcium</keyword>
<dbReference type="Pfam" id="PF12763">
    <property type="entry name" value="EH"/>
    <property type="match status" value="1"/>
</dbReference>
<evidence type="ECO:0000256" key="8">
    <source>
        <dbReference type="ARBA" id="ARBA00023136"/>
    </source>
</evidence>
<feature type="domain" description="EH" evidence="9">
    <location>
        <begin position="14"/>
        <end position="85"/>
    </location>
</feature>
<dbReference type="InterPro" id="IPR027417">
    <property type="entry name" value="P-loop_NTPase"/>
</dbReference>
<dbReference type="InterPro" id="IPR011992">
    <property type="entry name" value="EF-hand-dom_pair"/>
</dbReference>
<dbReference type="InterPro" id="IPR000261">
    <property type="entry name" value="EH_dom"/>
</dbReference>
<dbReference type="InterPro" id="IPR040990">
    <property type="entry name" value="DUF5600"/>
</dbReference>
<protein>
    <recommendedName>
        <fullName evidence="14">EH domain-containing protein 1</fullName>
    </recommendedName>
</protein>
<dbReference type="PROSITE" id="PS50222">
    <property type="entry name" value="EF_HAND_2"/>
    <property type="match status" value="1"/>
</dbReference>
<dbReference type="PANTHER" id="PTHR11216">
    <property type="entry name" value="EH DOMAIN"/>
    <property type="match status" value="1"/>
</dbReference>
<evidence type="ECO:0000256" key="2">
    <source>
        <dbReference type="ARBA" id="ARBA00004481"/>
    </source>
</evidence>
<feature type="domain" description="Dynamin-type G" evidence="11">
    <location>
        <begin position="192"/>
        <end position="428"/>
    </location>
</feature>
<dbReference type="PANTHER" id="PTHR11216:SF31">
    <property type="entry name" value="AT21416P"/>
    <property type="match status" value="1"/>
</dbReference>
<evidence type="ECO:0000256" key="6">
    <source>
        <dbReference type="ARBA" id="ARBA00022753"/>
    </source>
</evidence>
<dbReference type="CDD" id="cd00052">
    <property type="entry name" value="EH"/>
    <property type="match status" value="1"/>
</dbReference>
<dbReference type="SMART" id="SM00027">
    <property type="entry name" value="EH"/>
    <property type="match status" value="1"/>
</dbReference>
<dbReference type="Gene3D" id="1.10.268.20">
    <property type="match status" value="1"/>
</dbReference>
<evidence type="ECO:0000259" key="10">
    <source>
        <dbReference type="PROSITE" id="PS50222"/>
    </source>
</evidence>
<dbReference type="OrthoDB" id="1927209at2759"/>
<gene>
    <name evidence="12" type="ORF">HPP92_003053</name>
</gene>
<dbReference type="GO" id="GO:0016197">
    <property type="term" value="P:endosomal transport"/>
    <property type="evidence" value="ECO:0007669"/>
    <property type="project" value="TreeGrafter"/>
</dbReference>
<dbReference type="InterPro" id="IPR045063">
    <property type="entry name" value="Dynamin_N"/>
</dbReference>
<dbReference type="GO" id="GO:0051260">
    <property type="term" value="P:protein homooligomerization"/>
    <property type="evidence" value="ECO:0007669"/>
    <property type="project" value="UniProtKB-ARBA"/>
</dbReference>
<evidence type="ECO:0000256" key="1">
    <source>
        <dbReference type="ARBA" id="ARBA00004413"/>
    </source>
</evidence>
<keyword evidence="5" id="KW-0547">Nucleotide-binding</keyword>
<dbReference type="FunFam" id="3.40.50.300:FF:000147">
    <property type="entry name" value="EH domain-containing protein 1"/>
    <property type="match status" value="1"/>
</dbReference>
<evidence type="ECO:0000259" key="11">
    <source>
        <dbReference type="PROSITE" id="PS51718"/>
    </source>
</evidence>
<evidence type="ECO:0000259" key="9">
    <source>
        <dbReference type="PROSITE" id="PS50031"/>
    </source>
</evidence>
<dbReference type="CDD" id="cd09913">
    <property type="entry name" value="EHD"/>
    <property type="match status" value="1"/>
</dbReference>
<name>A0A835S7J1_VANPL</name>
<evidence type="ECO:0008006" key="14">
    <source>
        <dbReference type="Google" id="ProtNLM"/>
    </source>
</evidence>
<dbReference type="SUPFAM" id="SSF47473">
    <property type="entry name" value="EF-hand"/>
    <property type="match status" value="1"/>
</dbReference>
<dbReference type="Gene3D" id="3.40.50.300">
    <property type="entry name" value="P-loop containing nucleotide triphosphate hydrolases"/>
    <property type="match status" value="1"/>
</dbReference>
<dbReference type="InterPro" id="IPR030381">
    <property type="entry name" value="G_DYNAMIN_dom"/>
</dbReference>
<dbReference type="GO" id="GO:0005509">
    <property type="term" value="F:calcium ion binding"/>
    <property type="evidence" value="ECO:0007669"/>
    <property type="project" value="InterPro"/>
</dbReference>
<evidence type="ECO:0000313" key="13">
    <source>
        <dbReference type="Proteomes" id="UP000636800"/>
    </source>
</evidence>
<comment type="caution">
    <text evidence="12">The sequence shown here is derived from an EMBL/GenBank/DDBJ whole genome shotgun (WGS) entry which is preliminary data.</text>
</comment>
<dbReference type="GO" id="GO:0010008">
    <property type="term" value="C:endosome membrane"/>
    <property type="evidence" value="ECO:0007669"/>
    <property type="project" value="UniProtKB-SubCell"/>
</dbReference>
<comment type="subcellular location">
    <subcellularLocation>
        <location evidence="1">Cell membrane</location>
        <topology evidence="1">Peripheral membrane protein</topology>
        <orientation evidence="1">Cytoplasmic side</orientation>
    </subcellularLocation>
    <subcellularLocation>
        <location evidence="2">Endosome membrane</location>
        <topology evidence="2">Peripheral membrane protein</topology>
    </subcellularLocation>
</comment>
<dbReference type="GO" id="GO:0005525">
    <property type="term" value="F:GTP binding"/>
    <property type="evidence" value="ECO:0007669"/>
    <property type="project" value="InterPro"/>
</dbReference>
<sequence length="529" mass="59648">MELVVSPRSCTREQQKIYQQWFSIADSDGDGRVAGSDALKFFAMSKLPRSDLKQVWAIADSKRQGFLDLHEFVCAMQLISLGQAGTEINQDALNRKDLDQVQPPEMDGLELLIAKRKRSPKQNGHHIDVEAKPQASSSFRWFNSKPSKKMPLNSVTSIIDGLKKLYIEKLKPLEVAYKFNDFVSPFLTNSDFDAKPMVMLLGQYSTGKTTFIKHLLKTSYPGAHIGPEPTTDRFVVVMSGPDERSIPGNTIAVQADMPFSGLTSFGTAFLSKFECSQMPHHLLDHITFVDTPGVLSGEKQRTQRSYDFTGVTSWFAAKCDLILLLFDPHKLDISDEFKRVIGSLRGHDDKIRVVLNKADQVDTQQLMRVYGALLWSLGKVLNTPEVMRVYIGSFNDKPLNEVAIGPLGRELFEKEQDDLISDLKDIPKKACDHKINEFVKRARAAKIHAYIVSHLKKEMPSMMGKAKTQQRLIDNLQDEFAKIQKEFHLPAGDFPSVDHFKEVLNGYNIDKFEKLKPKMIQASTLPANA</sequence>
<dbReference type="Pfam" id="PF16880">
    <property type="entry name" value="EHD_N"/>
    <property type="match status" value="1"/>
</dbReference>
<dbReference type="SUPFAM" id="SSF52540">
    <property type="entry name" value="P-loop containing nucleoside triphosphate hydrolases"/>
    <property type="match status" value="1"/>
</dbReference>
<proteinExistence type="predicted"/>
<keyword evidence="6" id="KW-0967">Endosome</keyword>
<evidence type="ECO:0000256" key="7">
    <source>
        <dbReference type="ARBA" id="ARBA00022837"/>
    </source>
</evidence>
<dbReference type="AlphaFoldDB" id="A0A835S7J1"/>
<dbReference type="GO" id="GO:0005886">
    <property type="term" value="C:plasma membrane"/>
    <property type="evidence" value="ECO:0007669"/>
    <property type="project" value="UniProtKB-SubCell"/>
</dbReference>
<organism evidence="12 13">
    <name type="scientific">Vanilla planifolia</name>
    <name type="common">Vanilla</name>
    <dbReference type="NCBI Taxonomy" id="51239"/>
    <lineage>
        <taxon>Eukaryota</taxon>
        <taxon>Viridiplantae</taxon>
        <taxon>Streptophyta</taxon>
        <taxon>Embryophyta</taxon>
        <taxon>Tracheophyta</taxon>
        <taxon>Spermatophyta</taxon>
        <taxon>Magnoliopsida</taxon>
        <taxon>Liliopsida</taxon>
        <taxon>Asparagales</taxon>
        <taxon>Orchidaceae</taxon>
        <taxon>Vanilloideae</taxon>
        <taxon>Vanilleae</taxon>
        <taxon>Vanilla</taxon>
    </lineage>
</organism>
<evidence type="ECO:0000256" key="3">
    <source>
        <dbReference type="ARBA" id="ARBA00022475"/>
    </source>
</evidence>
<accession>A0A835S7J1</accession>
<dbReference type="Gene3D" id="1.10.238.10">
    <property type="entry name" value="EF-hand"/>
    <property type="match status" value="1"/>
</dbReference>
<dbReference type="Pfam" id="PF18150">
    <property type="entry name" value="DUF5600"/>
    <property type="match status" value="1"/>
</dbReference>
<dbReference type="PROSITE" id="PS51718">
    <property type="entry name" value="G_DYNAMIN_2"/>
    <property type="match status" value="1"/>
</dbReference>
<dbReference type="GO" id="GO:0006897">
    <property type="term" value="P:endocytosis"/>
    <property type="evidence" value="ECO:0007669"/>
    <property type="project" value="TreeGrafter"/>
</dbReference>
<keyword evidence="3" id="KW-1003">Cell membrane</keyword>
<reference evidence="12 13" key="1">
    <citation type="journal article" date="2020" name="Nat. Food">
        <title>A phased Vanilla planifolia genome enables genetic improvement of flavour and production.</title>
        <authorList>
            <person name="Hasing T."/>
            <person name="Tang H."/>
            <person name="Brym M."/>
            <person name="Khazi F."/>
            <person name="Huang T."/>
            <person name="Chambers A.H."/>
        </authorList>
    </citation>
    <scope>NUCLEOTIDE SEQUENCE [LARGE SCALE GENOMIC DNA]</scope>
    <source>
        <tissue evidence="12">Leaf</tissue>
    </source>
</reference>
<dbReference type="InterPro" id="IPR002048">
    <property type="entry name" value="EF_hand_dom"/>
</dbReference>
<feature type="domain" description="EF-hand" evidence="10">
    <location>
        <begin position="47"/>
        <end position="82"/>
    </location>
</feature>
<keyword evidence="8" id="KW-0472">Membrane</keyword>
<keyword evidence="4" id="KW-0479">Metal-binding</keyword>
<evidence type="ECO:0000256" key="5">
    <source>
        <dbReference type="ARBA" id="ARBA00022741"/>
    </source>
</evidence>
<evidence type="ECO:0000313" key="12">
    <source>
        <dbReference type="EMBL" id="KAG0498362.1"/>
    </source>
</evidence>
<evidence type="ECO:0000256" key="4">
    <source>
        <dbReference type="ARBA" id="ARBA00022723"/>
    </source>
</evidence>
<dbReference type="InterPro" id="IPR031692">
    <property type="entry name" value="EHD_N"/>
</dbReference>